<dbReference type="EMBL" id="UYJE01007650">
    <property type="protein sequence ID" value="VDI56768.1"/>
    <property type="molecule type" value="Genomic_DNA"/>
</dbReference>
<dbReference type="OrthoDB" id="6137683at2759"/>
<feature type="chain" id="PRO_5032617830" evidence="1">
    <location>
        <begin position="22"/>
        <end position="162"/>
    </location>
</feature>
<evidence type="ECO:0000313" key="3">
    <source>
        <dbReference type="Proteomes" id="UP000596742"/>
    </source>
</evidence>
<comment type="caution">
    <text evidence="2">The sequence shown here is derived from an EMBL/GenBank/DDBJ whole genome shotgun (WGS) entry which is preliminary data.</text>
</comment>
<dbReference type="Proteomes" id="UP000596742">
    <property type="component" value="Unassembled WGS sequence"/>
</dbReference>
<evidence type="ECO:0000313" key="2">
    <source>
        <dbReference type="EMBL" id="VDI56768.1"/>
    </source>
</evidence>
<protein>
    <submittedName>
        <fullName evidence="2">Uncharacterized protein</fullName>
    </submittedName>
</protein>
<organism evidence="2 3">
    <name type="scientific">Mytilus galloprovincialis</name>
    <name type="common">Mediterranean mussel</name>
    <dbReference type="NCBI Taxonomy" id="29158"/>
    <lineage>
        <taxon>Eukaryota</taxon>
        <taxon>Metazoa</taxon>
        <taxon>Spiralia</taxon>
        <taxon>Lophotrochozoa</taxon>
        <taxon>Mollusca</taxon>
        <taxon>Bivalvia</taxon>
        <taxon>Autobranchia</taxon>
        <taxon>Pteriomorphia</taxon>
        <taxon>Mytilida</taxon>
        <taxon>Mytiloidea</taxon>
        <taxon>Mytilidae</taxon>
        <taxon>Mytilinae</taxon>
        <taxon>Mytilus</taxon>
    </lineage>
</organism>
<name>A0A8B6FZV8_MYTGA</name>
<keyword evidence="1" id="KW-0732">Signal</keyword>
<sequence length="162" mass="18087">MMPNAFAQGICLLLCWYAVKGDDFHNFSITDIECIDGNVTVTMVCNVINTRNGITIFRNDLKVAFCTSYYLVSLNHCTNTSGHHGITKSSIVNDSMIYRIELANIDNLIGKWVCQNGGPNDPSWSMLFPIITCPPKINTAPKYDLDNGKLTIQLFSLDKETK</sequence>
<feature type="signal peptide" evidence="1">
    <location>
        <begin position="1"/>
        <end position="21"/>
    </location>
</feature>
<evidence type="ECO:0000256" key="1">
    <source>
        <dbReference type="SAM" id="SignalP"/>
    </source>
</evidence>
<accession>A0A8B6FZV8</accession>
<proteinExistence type="predicted"/>
<gene>
    <name evidence="2" type="ORF">MGAL_10B083321</name>
</gene>
<keyword evidence="3" id="KW-1185">Reference proteome</keyword>
<reference evidence="2" key="1">
    <citation type="submission" date="2018-11" db="EMBL/GenBank/DDBJ databases">
        <authorList>
            <person name="Alioto T."/>
            <person name="Alioto T."/>
        </authorList>
    </citation>
    <scope>NUCLEOTIDE SEQUENCE</scope>
</reference>
<dbReference type="AlphaFoldDB" id="A0A8B6FZV8"/>